<proteinExistence type="predicted"/>
<comment type="caution">
    <text evidence="1">The sequence shown here is derived from an EMBL/GenBank/DDBJ whole genome shotgun (WGS) entry which is preliminary data.</text>
</comment>
<evidence type="ECO:0000313" key="1">
    <source>
        <dbReference type="EMBL" id="MBB3092572.1"/>
    </source>
</evidence>
<dbReference type="Proteomes" id="UP000590749">
    <property type="component" value="Unassembled WGS sequence"/>
</dbReference>
<dbReference type="AlphaFoldDB" id="A0A7W5AAM6"/>
<dbReference type="EMBL" id="JACHXF010000001">
    <property type="protein sequence ID" value="MBB3092572.1"/>
    <property type="molecule type" value="Genomic_DNA"/>
</dbReference>
<organism evidence="1 2">
    <name type="scientific">Actinoplanes campanulatus</name>
    <dbReference type="NCBI Taxonomy" id="113559"/>
    <lineage>
        <taxon>Bacteria</taxon>
        <taxon>Bacillati</taxon>
        <taxon>Actinomycetota</taxon>
        <taxon>Actinomycetes</taxon>
        <taxon>Micromonosporales</taxon>
        <taxon>Micromonosporaceae</taxon>
        <taxon>Actinoplanes</taxon>
    </lineage>
</organism>
<keyword evidence="2" id="KW-1185">Reference proteome</keyword>
<sequence length="69" mass="7256">MTTNQLTGIRPGTYLLDPARSSCRITATHVFGLRPVTGTAAAAVSWTPRTIRRSASAAPACTRTRRAGG</sequence>
<accession>A0A7W5AAM6</accession>
<evidence type="ECO:0000313" key="2">
    <source>
        <dbReference type="Proteomes" id="UP000590749"/>
    </source>
</evidence>
<gene>
    <name evidence="1" type="ORF">FHR83_000206</name>
</gene>
<dbReference type="RefSeq" id="WP_229794461.1">
    <property type="nucleotide sequence ID" value="NZ_BMPW01000001.1"/>
</dbReference>
<name>A0A7W5AAM6_9ACTN</name>
<reference evidence="1 2" key="1">
    <citation type="submission" date="2020-08" db="EMBL/GenBank/DDBJ databases">
        <title>Genomic Encyclopedia of Type Strains, Phase III (KMG-III): the genomes of soil and plant-associated and newly described type strains.</title>
        <authorList>
            <person name="Whitman W."/>
        </authorList>
    </citation>
    <scope>NUCLEOTIDE SEQUENCE [LARGE SCALE GENOMIC DNA]</scope>
    <source>
        <strain evidence="1 2">CECT 3287</strain>
    </source>
</reference>
<protein>
    <submittedName>
        <fullName evidence="1">Uncharacterized protein</fullName>
    </submittedName>
</protein>